<comment type="caution">
    <text evidence="1">The sequence shown here is derived from an EMBL/GenBank/DDBJ whole genome shotgun (WGS) entry which is preliminary data.</text>
</comment>
<gene>
    <name evidence="1" type="ORF">VA596_03925</name>
</gene>
<dbReference type="Pfam" id="PF19739">
    <property type="entry name" value="DUF6228"/>
    <property type="match status" value="1"/>
</dbReference>
<dbReference type="InterPro" id="IPR046196">
    <property type="entry name" value="DUF6228"/>
</dbReference>
<name>A0ABU5QXL1_9PSEU</name>
<evidence type="ECO:0000313" key="2">
    <source>
        <dbReference type="Proteomes" id="UP001304298"/>
    </source>
</evidence>
<keyword evidence="2" id="KW-1185">Reference proteome</keyword>
<reference evidence="1 2" key="1">
    <citation type="submission" date="2023-12" db="EMBL/GenBank/DDBJ databases">
        <title>Amycolatopsis sp. V23-08.</title>
        <authorList>
            <person name="Somphong A."/>
        </authorList>
    </citation>
    <scope>NUCLEOTIDE SEQUENCE [LARGE SCALE GENOMIC DNA]</scope>
    <source>
        <strain evidence="1 2">V23-08</strain>
    </source>
</reference>
<organism evidence="1 2">
    <name type="scientific">Amycolatopsis heterodermiae</name>
    <dbReference type="NCBI Taxonomy" id="3110235"/>
    <lineage>
        <taxon>Bacteria</taxon>
        <taxon>Bacillati</taxon>
        <taxon>Actinomycetota</taxon>
        <taxon>Actinomycetes</taxon>
        <taxon>Pseudonocardiales</taxon>
        <taxon>Pseudonocardiaceae</taxon>
        <taxon>Amycolatopsis</taxon>
    </lineage>
</organism>
<dbReference type="EMBL" id="JAYFSI010000001">
    <property type="protein sequence ID" value="MEA5358673.1"/>
    <property type="molecule type" value="Genomic_DNA"/>
</dbReference>
<dbReference type="RefSeq" id="WP_323323679.1">
    <property type="nucleotide sequence ID" value="NZ_JAYFSI010000001.1"/>
</dbReference>
<evidence type="ECO:0000313" key="1">
    <source>
        <dbReference type="EMBL" id="MEA5358673.1"/>
    </source>
</evidence>
<sequence length="90" mass="9827">MTVSVEGPGVTVTLSNLDRSEGDLVVFSVRGDLELRAVHTGGVVELAWTLRGPESVLDRARHWECVARTFLTPGEELRRFSADVTAFLAT</sequence>
<accession>A0ABU5QXL1</accession>
<dbReference type="Proteomes" id="UP001304298">
    <property type="component" value="Unassembled WGS sequence"/>
</dbReference>
<proteinExistence type="predicted"/>
<protein>
    <submittedName>
        <fullName evidence="1">DUF6228 family protein</fullName>
    </submittedName>
</protein>